<evidence type="ECO:0000256" key="9">
    <source>
        <dbReference type="ARBA" id="ARBA00042761"/>
    </source>
</evidence>
<feature type="compositionally biased region" description="Basic and acidic residues" evidence="10">
    <location>
        <begin position="1"/>
        <end position="12"/>
    </location>
</feature>
<dbReference type="CDD" id="cd06141">
    <property type="entry name" value="WRN_exo"/>
    <property type="match status" value="1"/>
</dbReference>
<keyword evidence="5" id="KW-0269">Exonuclease</keyword>
<dbReference type="Proteomes" id="UP000525078">
    <property type="component" value="Unassembled WGS sequence"/>
</dbReference>
<keyword evidence="4" id="KW-0378">Hydrolase</keyword>
<feature type="region of interest" description="Disordered" evidence="10">
    <location>
        <begin position="1"/>
        <end position="27"/>
    </location>
</feature>
<accession>A0A7J6DU11</accession>
<comment type="caution">
    <text evidence="12">The sequence shown here is derived from an EMBL/GenBank/DDBJ whole genome shotgun (WGS) entry which is preliminary data.</text>
</comment>
<evidence type="ECO:0000259" key="11">
    <source>
        <dbReference type="SMART" id="SM00474"/>
    </source>
</evidence>
<evidence type="ECO:0000313" key="12">
    <source>
        <dbReference type="EMBL" id="KAF4349594.1"/>
    </source>
</evidence>
<evidence type="ECO:0000256" key="5">
    <source>
        <dbReference type="ARBA" id="ARBA00022839"/>
    </source>
</evidence>
<dbReference type="AlphaFoldDB" id="A0A7J6DU11"/>
<sequence length="315" mass="35413">MECSDSKEEPKNGRSSNWDDDDDDDQPFTLEDLEAIDAVFQSASSKRPRLSTNNHRRLPNSILALQLPNSSLSPCQVAKAKMRFRYPVMKFLGAIKYSRTNVDVERASMEILKIVEAKKMEVGKVAIGFDIEWRASFVKGVPPGRAAVMQICLDTSHCYVMHIFHSGIPKTLQLLLENSMFSKVGVGIGNDSVKISKDYNVSIQAVEDLSYLAKQKLGGDSQKWSLASLTENLISKQLLKPKRIQLGNWETNVLSKDQLEYAATDAFVSWYLYEVLRTLPDIEKPPMIDDKGGELKDVSPQDLAHLTERISQPYV</sequence>
<dbReference type="GO" id="GO:0046872">
    <property type="term" value="F:metal ion binding"/>
    <property type="evidence" value="ECO:0007669"/>
    <property type="project" value="UniProtKB-KW"/>
</dbReference>
<evidence type="ECO:0000256" key="6">
    <source>
        <dbReference type="ARBA" id="ARBA00022842"/>
    </source>
</evidence>
<evidence type="ECO:0000256" key="8">
    <source>
        <dbReference type="ARBA" id="ARBA00040531"/>
    </source>
</evidence>
<dbReference type="GO" id="GO:0008408">
    <property type="term" value="F:3'-5' exonuclease activity"/>
    <property type="evidence" value="ECO:0007669"/>
    <property type="project" value="InterPro"/>
</dbReference>
<evidence type="ECO:0000313" key="13">
    <source>
        <dbReference type="Proteomes" id="UP000525078"/>
    </source>
</evidence>
<proteinExistence type="predicted"/>
<dbReference type="Pfam" id="PF01612">
    <property type="entry name" value="DNA_pol_A_exo1"/>
    <property type="match status" value="1"/>
</dbReference>
<dbReference type="GO" id="GO:0005634">
    <property type="term" value="C:nucleus"/>
    <property type="evidence" value="ECO:0007669"/>
    <property type="project" value="UniProtKB-SubCell"/>
</dbReference>
<protein>
    <recommendedName>
        <fullName evidence="8">3'-5' exonuclease</fullName>
    </recommendedName>
    <alternativeName>
        <fullName evidence="9">Werner Syndrome-like exonuclease</fullName>
    </alternativeName>
</protein>
<dbReference type="InterPro" id="IPR036397">
    <property type="entry name" value="RNaseH_sf"/>
</dbReference>
<name>A0A7J6DU11_CANSA</name>
<feature type="domain" description="3'-5' exonuclease" evidence="11">
    <location>
        <begin position="109"/>
        <end position="281"/>
    </location>
</feature>
<dbReference type="GO" id="GO:0006139">
    <property type="term" value="P:nucleobase-containing compound metabolic process"/>
    <property type="evidence" value="ECO:0007669"/>
    <property type="project" value="InterPro"/>
</dbReference>
<dbReference type="SUPFAM" id="SSF53098">
    <property type="entry name" value="Ribonuclease H-like"/>
    <property type="match status" value="1"/>
</dbReference>
<reference evidence="12 13" key="1">
    <citation type="journal article" date="2020" name="bioRxiv">
        <title>Sequence and annotation of 42 cannabis genomes reveals extensive copy number variation in cannabinoid synthesis and pathogen resistance genes.</title>
        <authorList>
            <person name="Mckernan K.J."/>
            <person name="Helbert Y."/>
            <person name="Kane L.T."/>
            <person name="Ebling H."/>
            <person name="Zhang L."/>
            <person name="Liu B."/>
            <person name="Eaton Z."/>
            <person name="Mclaughlin S."/>
            <person name="Kingan S."/>
            <person name="Baybayan P."/>
            <person name="Concepcion G."/>
            <person name="Jordan M."/>
            <person name="Riva A."/>
            <person name="Barbazuk W."/>
            <person name="Harkins T."/>
        </authorList>
    </citation>
    <scope>NUCLEOTIDE SEQUENCE [LARGE SCALE GENOMIC DNA]</scope>
    <source>
        <strain evidence="13">cv. Jamaican Lion 4</strain>
        <tissue evidence="12">Leaf</tissue>
    </source>
</reference>
<keyword evidence="2" id="KW-0540">Nuclease</keyword>
<evidence type="ECO:0000256" key="4">
    <source>
        <dbReference type="ARBA" id="ARBA00022801"/>
    </source>
</evidence>
<dbReference type="PANTHER" id="PTHR13620:SF109">
    <property type="entry name" value="3'-5' EXONUCLEASE"/>
    <property type="match status" value="1"/>
</dbReference>
<keyword evidence="6" id="KW-0460">Magnesium</keyword>
<evidence type="ECO:0000256" key="1">
    <source>
        <dbReference type="ARBA" id="ARBA00004123"/>
    </source>
</evidence>
<keyword evidence="7" id="KW-0539">Nucleus</keyword>
<dbReference type="FunFam" id="3.30.420.10:FF:000114">
    <property type="entry name" value="Werner Syndrome-like exonuclease"/>
    <property type="match status" value="1"/>
</dbReference>
<comment type="subcellular location">
    <subcellularLocation>
        <location evidence="1">Nucleus</location>
    </subcellularLocation>
</comment>
<dbReference type="InterPro" id="IPR012337">
    <property type="entry name" value="RNaseH-like_sf"/>
</dbReference>
<evidence type="ECO:0000256" key="7">
    <source>
        <dbReference type="ARBA" id="ARBA00023242"/>
    </source>
</evidence>
<evidence type="ECO:0000256" key="10">
    <source>
        <dbReference type="SAM" id="MobiDB-lite"/>
    </source>
</evidence>
<evidence type="ECO:0000256" key="2">
    <source>
        <dbReference type="ARBA" id="ARBA00022722"/>
    </source>
</evidence>
<dbReference type="GO" id="GO:0003676">
    <property type="term" value="F:nucleic acid binding"/>
    <property type="evidence" value="ECO:0007669"/>
    <property type="project" value="InterPro"/>
</dbReference>
<evidence type="ECO:0000256" key="3">
    <source>
        <dbReference type="ARBA" id="ARBA00022723"/>
    </source>
</evidence>
<gene>
    <name evidence="12" type="ORF">F8388_003778</name>
</gene>
<feature type="compositionally biased region" description="Acidic residues" evidence="10">
    <location>
        <begin position="18"/>
        <end position="27"/>
    </location>
</feature>
<dbReference type="InterPro" id="IPR002562">
    <property type="entry name" value="3'-5'_exonuclease_dom"/>
</dbReference>
<dbReference type="PANTHER" id="PTHR13620">
    <property type="entry name" value="3-5 EXONUCLEASE"/>
    <property type="match status" value="1"/>
</dbReference>
<dbReference type="Gene3D" id="3.30.420.10">
    <property type="entry name" value="Ribonuclease H-like superfamily/Ribonuclease H"/>
    <property type="match status" value="1"/>
</dbReference>
<dbReference type="EMBL" id="JAATIP010000391">
    <property type="protein sequence ID" value="KAF4349594.1"/>
    <property type="molecule type" value="Genomic_DNA"/>
</dbReference>
<dbReference type="InterPro" id="IPR051132">
    <property type="entry name" value="3-5_Exonuclease_domain"/>
</dbReference>
<dbReference type="SMART" id="SM00474">
    <property type="entry name" value="35EXOc"/>
    <property type="match status" value="1"/>
</dbReference>
<keyword evidence="3" id="KW-0479">Metal-binding</keyword>
<organism evidence="12 13">
    <name type="scientific">Cannabis sativa</name>
    <name type="common">Hemp</name>
    <name type="synonym">Marijuana</name>
    <dbReference type="NCBI Taxonomy" id="3483"/>
    <lineage>
        <taxon>Eukaryota</taxon>
        <taxon>Viridiplantae</taxon>
        <taxon>Streptophyta</taxon>
        <taxon>Embryophyta</taxon>
        <taxon>Tracheophyta</taxon>
        <taxon>Spermatophyta</taxon>
        <taxon>Magnoliopsida</taxon>
        <taxon>eudicotyledons</taxon>
        <taxon>Gunneridae</taxon>
        <taxon>Pentapetalae</taxon>
        <taxon>rosids</taxon>
        <taxon>fabids</taxon>
        <taxon>Rosales</taxon>
        <taxon>Cannabaceae</taxon>
        <taxon>Cannabis</taxon>
    </lineage>
</organism>